<evidence type="ECO:0000313" key="10">
    <source>
        <dbReference type="Proteomes" id="UP001623661"/>
    </source>
</evidence>
<dbReference type="InterPro" id="IPR051819">
    <property type="entry name" value="PTS_sugar-specific_EIIB"/>
</dbReference>
<keyword evidence="4 9" id="KW-0808">Transferase</keyword>
<feature type="domain" description="PTS EIIB type-3" evidence="8">
    <location>
        <begin position="1"/>
        <end position="101"/>
    </location>
</feature>
<dbReference type="InterPro" id="IPR003501">
    <property type="entry name" value="PTS_EIIB_2/3"/>
</dbReference>
<evidence type="ECO:0000256" key="1">
    <source>
        <dbReference type="ARBA" id="ARBA00022448"/>
    </source>
</evidence>
<dbReference type="CDD" id="cd05564">
    <property type="entry name" value="PTS_IIB_chitobiose_lichenan"/>
    <property type="match status" value="1"/>
</dbReference>
<feature type="modified residue" description="Phosphocysteine; by EIIA" evidence="7">
    <location>
        <position position="7"/>
    </location>
</feature>
<dbReference type="PANTHER" id="PTHR34581">
    <property type="entry name" value="PTS SYSTEM N,N'-DIACETYLCHITOBIOSE-SPECIFIC EIIB COMPONENT"/>
    <property type="match status" value="1"/>
</dbReference>
<dbReference type="Proteomes" id="UP001623661">
    <property type="component" value="Unassembled WGS sequence"/>
</dbReference>
<evidence type="ECO:0000256" key="6">
    <source>
        <dbReference type="ARBA" id="ARBA00022777"/>
    </source>
</evidence>
<evidence type="ECO:0000256" key="4">
    <source>
        <dbReference type="ARBA" id="ARBA00022679"/>
    </source>
</evidence>
<sequence>MEILFVCGGGASSSFIAQNVRKAGKNAGVDVNVEAVGETELEDYASGRDVILIGPHLKYLENDLAEIIDEYDVPFAFISDQDYAKMDGESILKQALKLAEK</sequence>
<dbReference type="PANTHER" id="PTHR34581:SF2">
    <property type="entry name" value="PTS SYSTEM N,N'-DIACETYLCHITOBIOSE-SPECIFIC EIIB COMPONENT"/>
    <property type="match status" value="1"/>
</dbReference>
<evidence type="ECO:0000256" key="5">
    <source>
        <dbReference type="ARBA" id="ARBA00022683"/>
    </source>
</evidence>
<dbReference type="Gene3D" id="3.40.50.2300">
    <property type="match status" value="1"/>
</dbReference>
<evidence type="ECO:0000259" key="8">
    <source>
        <dbReference type="PROSITE" id="PS51100"/>
    </source>
</evidence>
<dbReference type="SUPFAM" id="SSF52794">
    <property type="entry name" value="PTS system IIB component-like"/>
    <property type="match status" value="1"/>
</dbReference>
<dbReference type="EMBL" id="JBJHZY010000001">
    <property type="protein sequence ID" value="MFL0267989.1"/>
    <property type="molecule type" value="Genomic_DNA"/>
</dbReference>
<proteinExistence type="predicted"/>
<dbReference type="EC" id="2.7.1.-" evidence="9"/>
<dbReference type="RefSeq" id="WP_406764574.1">
    <property type="nucleotide sequence ID" value="NZ_JBJHZY010000001.1"/>
</dbReference>
<accession>A0ABW8TR71</accession>
<reference evidence="9 10" key="1">
    <citation type="submission" date="2024-11" db="EMBL/GenBank/DDBJ databases">
        <authorList>
            <person name="Heng Y.C."/>
            <person name="Lim A.C.H."/>
            <person name="Lee J.K.Y."/>
            <person name="Kittelmann S."/>
        </authorList>
    </citation>
    <scope>NUCLEOTIDE SEQUENCE [LARGE SCALE GENOMIC DNA]</scope>
    <source>
        <strain evidence="9 10">WILCCON 0202</strain>
    </source>
</reference>
<keyword evidence="3 9" id="KW-0762">Sugar transport</keyword>
<keyword evidence="1" id="KW-0813">Transport</keyword>
<keyword evidence="2" id="KW-0597">Phosphoprotein</keyword>
<dbReference type="GO" id="GO:0016740">
    <property type="term" value="F:transferase activity"/>
    <property type="evidence" value="ECO:0007669"/>
    <property type="project" value="UniProtKB-KW"/>
</dbReference>
<name>A0ABW8TR71_9CLOT</name>
<dbReference type="Pfam" id="PF02302">
    <property type="entry name" value="PTS_IIB"/>
    <property type="match status" value="1"/>
</dbReference>
<evidence type="ECO:0000313" key="9">
    <source>
        <dbReference type="EMBL" id="MFL0267989.1"/>
    </source>
</evidence>
<gene>
    <name evidence="9" type="ORF">ACJDUH_07730</name>
</gene>
<dbReference type="InterPro" id="IPR036095">
    <property type="entry name" value="PTS_EIIB-like_sf"/>
</dbReference>
<dbReference type="InterPro" id="IPR013012">
    <property type="entry name" value="PTS_EIIB_3"/>
</dbReference>
<evidence type="ECO:0000256" key="2">
    <source>
        <dbReference type="ARBA" id="ARBA00022553"/>
    </source>
</evidence>
<evidence type="ECO:0000256" key="3">
    <source>
        <dbReference type="ARBA" id="ARBA00022597"/>
    </source>
</evidence>
<dbReference type="PROSITE" id="PS51100">
    <property type="entry name" value="PTS_EIIB_TYPE_3"/>
    <property type="match status" value="1"/>
</dbReference>
<comment type="caution">
    <text evidence="9">The sequence shown here is derived from an EMBL/GenBank/DDBJ whole genome shotgun (WGS) entry which is preliminary data.</text>
</comment>
<keyword evidence="6" id="KW-0418">Kinase</keyword>
<evidence type="ECO:0000256" key="7">
    <source>
        <dbReference type="PROSITE-ProRule" id="PRU00423"/>
    </source>
</evidence>
<keyword evidence="10" id="KW-1185">Reference proteome</keyword>
<organism evidence="9 10">
    <name type="scientific">Candidatus Clostridium radicumherbarum</name>
    <dbReference type="NCBI Taxonomy" id="3381662"/>
    <lineage>
        <taxon>Bacteria</taxon>
        <taxon>Bacillati</taxon>
        <taxon>Bacillota</taxon>
        <taxon>Clostridia</taxon>
        <taxon>Eubacteriales</taxon>
        <taxon>Clostridiaceae</taxon>
        <taxon>Clostridium</taxon>
    </lineage>
</organism>
<keyword evidence="5" id="KW-0598">Phosphotransferase system</keyword>
<protein>
    <submittedName>
        <fullName evidence="9">PTS sugar transporter subunit IIB</fullName>
        <ecNumber evidence="9">2.7.1.-</ecNumber>
    </submittedName>
</protein>